<dbReference type="PANTHER" id="PTHR43562:SF3">
    <property type="entry name" value="SODIUM ION_PROTON EXCHANGER (EUROFUNG)"/>
    <property type="match status" value="1"/>
</dbReference>
<dbReference type="GO" id="GO:0015297">
    <property type="term" value="F:antiporter activity"/>
    <property type="evidence" value="ECO:0007669"/>
    <property type="project" value="UniProtKB-KW"/>
</dbReference>
<keyword evidence="8 11" id="KW-0472">Membrane</keyword>
<dbReference type="Gene3D" id="1.20.1530.20">
    <property type="match status" value="1"/>
</dbReference>
<feature type="transmembrane region" description="Helical" evidence="11">
    <location>
        <begin position="36"/>
        <end position="55"/>
    </location>
</feature>
<evidence type="ECO:0000256" key="7">
    <source>
        <dbReference type="ARBA" id="ARBA00023065"/>
    </source>
</evidence>
<feature type="transmembrane region" description="Helical" evidence="11">
    <location>
        <begin position="247"/>
        <end position="264"/>
    </location>
</feature>
<accession>D1Z200</accession>
<sequence length="460" mass="47847">MLSTSLLLSVLLILVVGKALGIVAEKVGMPSLVGELLTGIILGPVALGIIQPAAAGAEDPLRFLADLGIIFMMFLMGLSIDIESVFKTNARSATSITLIGAALVFTFSTAIMAAVGMALGQDIYFSVLQGLIIGIGLTSTSTVIGFRYLTDIGDRFSNVFKTLVAVEVTDGIFSIMALAVLLSIVGVISTASGSAIDTNGFMSEIGWSTFKLFLLMLGFIIFVIKFGGVVTDTLLGVSRKSGGEQSSQAIITLSLIVLFGVATMSDWLGLTYVIGAFLAGAILAGSPYTSTVIEPRIKAIGYGLFIPIFFAYTGISMDFGALLQGPALIVPGGIHLPLYLLLFAGLLVIVMGGKYIGTIAGCALSGGYKDNEPRRIGFSLMCAGEDALVIGGIGTSVLLNGSPLVTSELLSIIGLVVLVSSLIAPILIQRSFRDQDYSPPIAPRTKQSLGGKPKGRVKGL</sequence>
<evidence type="ECO:0000256" key="4">
    <source>
        <dbReference type="ARBA" id="ARBA00022692"/>
    </source>
</evidence>
<reference evidence="14" key="3">
    <citation type="journal article" date="2011" name="PLoS ONE">
        <title>Genome sequence of a mesophilic hydrogenotrophic methanogen Methanocella paludicola, the first cultivated representative of the order Methanocellales.</title>
        <authorList>
            <person name="Sakai S."/>
            <person name="Takaki Y."/>
            <person name="Shimamura S."/>
            <person name="Sekine M."/>
            <person name="Tajima T."/>
            <person name="Kosugi H."/>
            <person name="Ichikawa N."/>
            <person name="Tasumi E."/>
            <person name="Hiraki A.T."/>
            <person name="Shimizu A."/>
            <person name="Kato Y."/>
            <person name="Nishiko R."/>
            <person name="Mori K."/>
            <person name="Fujita N."/>
            <person name="Imachi H."/>
            <person name="Takai K."/>
        </authorList>
    </citation>
    <scope>NUCLEOTIDE SEQUENCE [LARGE SCALE GENOMIC DNA]</scope>
    <source>
        <strain evidence="14">DSM 17711 / JCM 13418 / NBRC 101707 / SANAE</strain>
    </source>
</reference>
<dbReference type="STRING" id="304371.MCP_2650"/>
<feature type="domain" description="Cation/H+ exchanger transmembrane" evidence="12">
    <location>
        <begin position="13"/>
        <end position="429"/>
    </location>
</feature>
<evidence type="ECO:0000256" key="5">
    <source>
        <dbReference type="ARBA" id="ARBA00022989"/>
    </source>
</evidence>
<evidence type="ECO:0000256" key="9">
    <source>
        <dbReference type="ARBA" id="ARBA00023201"/>
    </source>
</evidence>
<organism evidence="13 14">
    <name type="scientific">Methanocella paludicola (strain DSM 17711 / JCM 13418 / NBRC 101707 / SANAE)</name>
    <dbReference type="NCBI Taxonomy" id="304371"/>
    <lineage>
        <taxon>Archaea</taxon>
        <taxon>Methanobacteriati</taxon>
        <taxon>Methanobacteriota</taxon>
        <taxon>Stenosarchaea group</taxon>
        <taxon>Methanomicrobia</taxon>
        <taxon>Methanocellales</taxon>
        <taxon>Methanocellaceae</taxon>
        <taxon>Methanocella</taxon>
    </lineage>
</organism>
<feature type="transmembrane region" description="Helical" evidence="11">
    <location>
        <begin position="171"/>
        <end position="192"/>
    </location>
</feature>
<dbReference type="KEGG" id="mpd:MCP_2650"/>
<feature type="transmembrane region" description="Helical" evidence="11">
    <location>
        <begin position="61"/>
        <end position="80"/>
    </location>
</feature>
<evidence type="ECO:0000256" key="10">
    <source>
        <dbReference type="SAM" id="MobiDB-lite"/>
    </source>
</evidence>
<dbReference type="InParanoid" id="D1Z200"/>
<feature type="transmembrane region" description="Helical" evidence="11">
    <location>
        <begin position="409"/>
        <end position="428"/>
    </location>
</feature>
<keyword evidence="3" id="KW-0050">Antiport</keyword>
<keyword evidence="6" id="KW-0915">Sodium</keyword>
<protein>
    <submittedName>
        <fullName evidence="13">Na(+)/H(+) antiporter</fullName>
    </submittedName>
</protein>
<comment type="subcellular location">
    <subcellularLocation>
        <location evidence="1">Membrane</location>
        <topology evidence="1">Multi-pass membrane protein</topology>
    </subcellularLocation>
</comment>
<evidence type="ECO:0000256" key="8">
    <source>
        <dbReference type="ARBA" id="ARBA00023136"/>
    </source>
</evidence>
<feature type="transmembrane region" description="Helical" evidence="11">
    <location>
        <begin position="270"/>
        <end position="288"/>
    </location>
</feature>
<evidence type="ECO:0000313" key="14">
    <source>
        <dbReference type="Proteomes" id="UP000001882"/>
    </source>
</evidence>
<dbReference type="AlphaFoldDB" id="D1Z200"/>
<keyword evidence="7" id="KW-0406">Ion transport</keyword>
<evidence type="ECO:0000259" key="12">
    <source>
        <dbReference type="Pfam" id="PF00999"/>
    </source>
</evidence>
<evidence type="ECO:0000256" key="11">
    <source>
        <dbReference type="SAM" id="Phobius"/>
    </source>
</evidence>
<keyword evidence="2" id="KW-0813">Transport</keyword>
<feature type="transmembrane region" description="Helical" evidence="11">
    <location>
        <begin position="339"/>
        <end position="364"/>
    </location>
</feature>
<dbReference type="InterPro" id="IPR006153">
    <property type="entry name" value="Cation/H_exchanger_TM"/>
</dbReference>
<reference evidence="13 14" key="1">
    <citation type="journal article" date="2007" name="Appl. Environ. Microbiol.">
        <title>Isolation of key methanogens for global methane emission from rice paddy fields: a novel isolate affiliated with the clone cluster rice cluster I.</title>
        <authorList>
            <person name="Sakai S."/>
            <person name="Imachi H."/>
            <person name="Sekiguchi Y."/>
            <person name="Ohashi A."/>
            <person name="Harada H."/>
            <person name="Kamagata Y."/>
        </authorList>
    </citation>
    <scope>NUCLEOTIDE SEQUENCE [LARGE SCALE GENOMIC DNA]</scope>
    <source>
        <strain evidence="14">DSM 17711 / JCM 13418 / NBRC 101707 / SANAE</strain>
    </source>
</reference>
<evidence type="ECO:0000256" key="3">
    <source>
        <dbReference type="ARBA" id="ARBA00022449"/>
    </source>
</evidence>
<dbReference type="RefSeq" id="WP_012901396.1">
    <property type="nucleotide sequence ID" value="NC_013665.1"/>
</dbReference>
<reference evidence="13 14" key="2">
    <citation type="journal article" date="2008" name="Int. J. Syst. Evol. Microbiol.">
        <title>Methanocella paludicola gen. nov., sp. nov., a methane-producing archaeon, the first isolate of the lineage 'Rice Cluster I', and proposal of the new archaeal order Methanocellales ord. nov.</title>
        <authorList>
            <person name="Sakai S."/>
            <person name="Imachi H."/>
            <person name="Hanada S."/>
            <person name="Ohashi A."/>
            <person name="Harada H."/>
            <person name="Kamagata Y."/>
        </authorList>
    </citation>
    <scope>NUCLEOTIDE SEQUENCE [LARGE SCALE GENOMIC DNA]</scope>
    <source>
        <strain evidence="14">DSM 17711 / JCM 13418 / NBRC 101707 / SANAE</strain>
    </source>
</reference>
<feature type="region of interest" description="Disordered" evidence="10">
    <location>
        <begin position="438"/>
        <end position="460"/>
    </location>
</feature>
<feature type="transmembrane region" description="Helical" evidence="11">
    <location>
        <begin position="6"/>
        <end position="24"/>
    </location>
</feature>
<name>D1Z200_METPS</name>
<dbReference type="PANTHER" id="PTHR43562">
    <property type="entry name" value="NAPA-TYPE SODIUM/HYDROGEN ANTIPORTER"/>
    <property type="match status" value="1"/>
</dbReference>
<gene>
    <name evidence="13" type="ordered locus">MCP_2650</name>
</gene>
<dbReference type="eggNOG" id="arCOG01953">
    <property type="taxonomic scope" value="Archaea"/>
</dbReference>
<dbReference type="OrthoDB" id="12029at2157"/>
<evidence type="ECO:0000256" key="2">
    <source>
        <dbReference type="ARBA" id="ARBA00022448"/>
    </source>
</evidence>
<keyword evidence="5 11" id="KW-1133">Transmembrane helix</keyword>
<dbReference type="Pfam" id="PF00999">
    <property type="entry name" value="Na_H_Exchanger"/>
    <property type="match status" value="1"/>
</dbReference>
<proteinExistence type="predicted"/>
<feature type="transmembrane region" description="Helical" evidence="11">
    <location>
        <begin position="376"/>
        <end position="397"/>
    </location>
</feature>
<dbReference type="Proteomes" id="UP000001882">
    <property type="component" value="Chromosome"/>
</dbReference>
<dbReference type="GO" id="GO:0006814">
    <property type="term" value="P:sodium ion transport"/>
    <property type="evidence" value="ECO:0007669"/>
    <property type="project" value="UniProtKB-KW"/>
</dbReference>
<feature type="transmembrane region" description="Helical" evidence="11">
    <location>
        <begin position="92"/>
        <end position="117"/>
    </location>
</feature>
<dbReference type="GO" id="GO:1902600">
    <property type="term" value="P:proton transmembrane transport"/>
    <property type="evidence" value="ECO:0007669"/>
    <property type="project" value="InterPro"/>
</dbReference>
<keyword evidence="14" id="KW-1185">Reference proteome</keyword>
<feature type="transmembrane region" description="Helical" evidence="11">
    <location>
        <begin position="300"/>
        <end position="319"/>
    </location>
</feature>
<dbReference type="GeneID" id="8682374"/>
<keyword evidence="9" id="KW-0739">Sodium transport</keyword>
<evidence type="ECO:0000256" key="1">
    <source>
        <dbReference type="ARBA" id="ARBA00004141"/>
    </source>
</evidence>
<feature type="transmembrane region" description="Helical" evidence="11">
    <location>
        <begin position="123"/>
        <end position="150"/>
    </location>
</feature>
<keyword evidence="4 11" id="KW-0812">Transmembrane</keyword>
<dbReference type="GO" id="GO:0016020">
    <property type="term" value="C:membrane"/>
    <property type="evidence" value="ECO:0007669"/>
    <property type="project" value="UniProtKB-SubCell"/>
</dbReference>
<evidence type="ECO:0000313" key="13">
    <source>
        <dbReference type="EMBL" id="BAI62722.1"/>
    </source>
</evidence>
<dbReference type="InterPro" id="IPR038770">
    <property type="entry name" value="Na+/solute_symporter_sf"/>
</dbReference>
<evidence type="ECO:0000256" key="6">
    <source>
        <dbReference type="ARBA" id="ARBA00023053"/>
    </source>
</evidence>
<dbReference type="EMBL" id="AP011532">
    <property type="protein sequence ID" value="BAI62722.1"/>
    <property type="molecule type" value="Genomic_DNA"/>
</dbReference>
<feature type="transmembrane region" description="Helical" evidence="11">
    <location>
        <begin position="212"/>
        <end position="235"/>
    </location>
</feature>